<dbReference type="SMART" id="SM00324">
    <property type="entry name" value="RhoGAP"/>
    <property type="match status" value="1"/>
</dbReference>
<dbReference type="GO" id="GO:0046872">
    <property type="term" value="F:metal ion binding"/>
    <property type="evidence" value="ECO:0007669"/>
    <property type="project" value="UniProtKB-KW"/>
</dbReference>
<dbReference type="InterPro" id="IPR000198">
    <property type="entry name" value="RhoGAP_dom"/>
</dbReference>
<dbReference type="GO" id="GO:0030496">
    <property type="term" value="C:midbody"/>
    <property type="evidence" value="ECO:0007669"/>
    <property type="project" value="TreeGrafter"/>
</dbReference>
<feature type="domain" description="Phorbol-ester/DAG-type" evidence="3">
    <location>
        <begin position="1"/>
        <end position="42"/>
    </location>
</feature>
<evidence type="ECO:0000256" key="2">
    <source>
        <dbReference type="ARBA" id="ARBA00022833"/>
    </source>
</evidence>
<evidence type="ECO:0000313" key="6">
    <source>
        <dbReference type="Proteomes" id="UP001178461"/>
    </source>
</evidence>
<name>A0AA35JMK9_9SAUR</name>
<evidence type="ECO:0000259" key="3">
    <source>
        <dbReference type="PROSITE" id="PS50081"/>
    </source>
</evidence>
<dbReference type="PANTHER" id="PTHR46199">
    <property type="entry name" value="RAC GTPASE-ACTIVATING PROTEIN 1"/>
    <property type="match status" value="1"/>
</dbReference>
<dbReference type="Pfam" id="PF00620">
    <property type="entry name" value="RhoGAP"/>
    <property type="match status" value="1"/>
</dbReference>
<keyword evidence="1" id="KW-0479">Metal-binding</keyword>
<dbReference type="GO" id="GO:0000281">
    <property type="term" value="P:mitotic cytokinesis"/>
    <property type="evidence" value="ECO:0007669"/>
    <property type="project" value="TreeGrafter"/>
</dbReference>
<evidence type="ECO:0000256" key="1">
    <source>
        <dbReference type="ARBA" id="ARBA00022723"/>
    </source>
</evidence>
<gene>
    <name evidence="5" type="ORF">PODLI_1B037494</name>
</gene>
<dbReference type="GO" id="GO:0007266">
    <property type="term" value="P:Rho protein signal transduction"/>
    <property type="evidence" value="ECO:0007669"/>
    <property type="project" value="TreeGrafter"/>
</dbReference>
<proteinExistence type="predicted"/>
<dbReference type="CDD" id="cd20821">
    <property type="entry name" value="C1_MgcRacGAP"/>
    <property type="match status" value="1"/>
</dbReference>
<dbReference type="Proteomes" id="UP001178461">
    <property type="component" value="Chromosome 1"/>
</dbReference>
<dbReference type="CDD" id="cd04382">
    <property type="entry name" value="RhoGAP_MgcRacGAP"/>
    <property type="match status" value="1"/>
</dbReference>
<dbReference type="GO" id="GO:0097149">
    <property type="term" value="C:centralspindlin complex"/>
    <property type="evidence" value="ECO:0007669"/>
    <property type="project" value="TreeGrafter"/>
</dbReference>
<dbReference type="Gene3D" id="1.10.555.10">
    <property type="entry name" value="Rho GTPase activation protein"/>
    <property type="match status" value="1"/>
</dbReference>
<dbReference type="InterPro" id="IPR008936">
    <property type="entry name" value="Rho_GTPase_activation_prot"/>
</dbReference>
<evidence type="ECO:0000259" key="4">
    <source>
        <dbReference type="PROSITE" id="PS50238"/>
    </source>
</evidence>
<dbReference type="PROSITE" id="PS50238">
    <property type="entry name" value="RHOGAP"/>
    <property type="match status" value="1"/>
</dbReference>
<dbReference type="EMBL" id="OX395126">
    <property type="protein sequence ID" value="CAI5762786.1"/>
    <property type="molecule type" value="Genomic_DNA"/>
</dbReference>
<sequence length="321" mass="35693">MISLESCAVCKSRLRFGKMALKCRPCQLVVHPECKERSPSVCRPTASPRAREGILADFAPSTPPLVPPLVIQCVNQVERRGLKEAGLYRVPGSEHLIREWKRKLLCARGALPSLDQVADVNVICGVLKDFLRSLKEPLVTFALHPAFLRASEIPDEAARQTALCHVVMKLPLANRDTLSFLVLHLHRVMQSPECRMDLHNLARIFGPTLVGHSNPSPSPRIIMEDTPRQCLVVANLLALPLSFWRHFVGEEQENLVPLVQKPSVMNEQDQIFFPLTPPEVQMSPGGGCLPNKLWDCIGTTFPPSNASRTKKTGKFFPLPVS</sequence>
<dbReference type="GO" id="GO:0032154">
    <property type="term" value="C:cleavage furrow"/>
    <property type="evidence" value="ECO:0007669"/>
    <property type="project" value="TreeGrafter"/>
</dbReference>
<keyword evidence="2" id="KW-0862">Zinc</keyword>
<dbReference type="GO" id="GO:0005096">
    <property type="term" value="F:GTPase activator activity"/>
    <property type="evidence" value="ECO:0007669"/>
    <property type="project" value="TreeGrafter"/>
</dbReference>
<dbReference type="InterPro" id="IPR002219">
    <property type="entry name" value="PKC_DAG/PE"/>
</dbReference>
<feature type="domain" description="Rho-GAP" evidence="4">
    <location>
        <begin position="53"/>
        <end position="244"/>
    </location>
</feature>
<dbReference type="GO" id="GO:0051256">
    <property type="term" value="P:mitotic spindle midzone assembly"/>
    <property type="evidence" value="ECO:0007669"/>
    <property type="project" value="TreeGrafter"/>
</dbReference>
<evidence type="ECO:0000313" key="5">
    <source>
        <dbReference type="EMBL" id="CAI5762786.1"/>
    </source>
</evidence>
<dbReference type="PANTHER" id="PTHR46199:SF4">
    <property type="entry name" value="RAC GTPASE-ACTIVATING PROTEIN 1"/>
    <property type="match status" value="1"/>
</dbReference>
<dbReference type="SUPFAM" id="SSF57889">
    <property type="entry name" value="Cysteine-rich domain"/>
    <property type="match status" value="1"/>
</dbReference>
<dbReference type="PROSITE" id="PS50081">
    <property type="entry name" value="ZF_DAG_PE_2"/>
    <property type="match status" value="1"/>
</dbReference>
<dbReference type="SUPFAM" id="SSF48350">
    <property type="entry name" value="GTPase activation domain, GAP"/>
    <property type="match status" value="1"/>
</dbReference>
<dbReference type="GO" id="GO:0051233">
    <property type="term" value="C:spindle midzone"/>
    <property type="evidence" value="ECO:0007669"/>
    <property type="project" value="TreeGrafter"/>
</dbReference>
<reference evidence="5" key="1">
    <citation type="submission" date="2022-12" db="EMBL/GenBank/DDBJ databases">
        <authorList>
            <person name="Alioto T."/>
            <person name="Alioto T."/>
            <person name="Gomez Garrido J."/>
        </authorList>
    </citation>
    <scope>NUCLEOTIDE SEQUENCE</scope>
</reference>
<keyword evidence="6" id="KW-1185">Reference proteome</keyword>
<accession>A0AA35JMK9</accession>
<dbReference type="Pfam" id="PF00130">
    <property type="entry name" value="C1_1"/>
    <property type="match status" value="1"/>
</dbReference>
<dbReference type="GO" id="GO:0005634">
    <property type="term" value="C:nucleus"/>
    <property type="evidence" value="ECO:0007669"/>
    <property type="project" value="TreeGrafter"/>
</dbReference>
<dbReference type="Gene3D" id="3.30.60.20">
    <property type="match status" value="1"/>
</dbReference>
<dbReference type="InterPro" id="IPR046349">
    <property type="entry name" value="C1-like_sf"/>
</dbReference>
<dbReference type="AlphaFoldDB" id="A0AA35JMK9"/>
<protein>
    <submittedName>
        <fullName evidence="5">GTPase-activating 1-like</fullName>
    </submittedName>
</protein>
<organism evidence="5 6">
    <name type="scientific">Podarcis lilfordi</name>
    <name type="common">Lilford's wall lizard</name>
    <dbReference type="NCBI Taxonomy" id="74358"/>
    <lineage>
        <taxon>Eukaryota</taxon>
        <taxon>Metazoa</taxon>
        <taxon>Chordata</taxon>
        <taxon>Craniata</taxon>
        <taxon>Vertebrata</taxon>
        <taxon>Euteleostomi</taxon>
        <taxon>Lepidosauria</taxon>
        <taxon>Squamata</taxon>
        <taxon>Bifurcata</taxon>
        <taxon>Unidentata</taxon>
        <taxon>Episquamata</taxon>
        <taxon>Laterata</taxon>
        <taxon>Lacertibaenia</taxon>
        <taxon>Lacertidae</taxon>
        <taxon>Podarcis</taxon>
    </lineage>
</organism>